<evidence type="ECO:0000256" key="1">
    <source>
        <dbReference type="SAM" id="SignalP"/>
    </source>
</evidence>
<evidence type="ECO:0000313" key="2">
    <source>
        <dbReference type="EMBL" id="BCS99261.1"/>
    </source>
</evidence>
<name>A0ABM7PPI8_9BACT</name>
<dbReference type="SUPFAM" id="SSF50998">
    <property type="entry name" value="Quinoprotein alcohol dehydrogenase-like"/>
    <property type="match status" value="1"/>
</dbReference>
<accession>A0ABM7PPI8</accession>
<dbReference type="RefSeq" id="WP_236890604.1">
    <property type="nucleotide sequence ID" value="NZ_AP024488.1"/>
</dbReference>
<proteinExistence type="predicted"/>
<feature type="signal peptide" evidence="1">
    <location>
        <begin position="1"/>
        <end position="20"/>
    </location>
</feature>
<gene>
    <name evidence="2" type="primary">pilY_1</name>
    <name evidence="2" type="ORF">DSLASN_48930</name>
</gene>
<sequence length="1282" mass="141713">MKQLIQLILVLVMTATAVYAEDIDVFSNCDNALPPNVLVLFDTSLSMRNQDVYDDSILEYSHDKTDWYSGMKYDDPYRLYYKPSTGGAWLTLGSLWFDKMSHLGNVTCPEAIEAITSKGYFEGKLSSHDGECGGTLVTSKIVATGNYLNYTEYVNREMPKISYALGVESGEPGFDLETYCPTTDYYNYHGNNLGYGDYRVGHGAYNRDEDRVYVKMGLTRPYSSVFHPGGIKVKDLGCEEARNSLRANGWVKAKIFETKTCSCVPWPLSVIAVPKLLVTQNFLNYLDMKRSRRYNGIDALYNVIQNRHNDANFGIMQFDLGHYPTFSSWKSDGGDLAAPCGSSLADLKTVLYGHDSDADIEYGQPLHFGRSKSDIGKDTPLSESLIEAGLYFSGQPSWFNSYTIPGSFFGTTRPLHSGSTNGRSYKSPIECPKQGNHVIIITDGAPSDDFALVDPSLPDHRMILTKPFPHYNELTGNPTTSTIGDYDRDEEKCAKLFGSCLNATLQQAWVDDVAAFLYDKDLSSLEGRQSVLTHAISFRMDADASSTDENLLRNTAKNGHGMYAVTKSKQELEDALSLILEGVIKVSTFSSAVTPVRQDDLTYSGDETLLTTFHVSSGERGKGNVKKYRRDGDVIMGYGPGGTEAPLLTGKSVNLNVKDLWSDNALAGDDEDTPDEGLAGVLYKRLADITFQDNADWSSKLNQVANDRKIYGVKIAGGNGNNTRYAVADLRTLTTGPNPEITLPKADGDVYEADRLKQFLAEDVYGLSLAWPLGHIVHPDVVVAQYPTPGNGNGNAVYPMLFVGANDGMLHCFDMTTGQEKWALVPPDQTDRLYLLENTMVHPWFIDGEMVLYHTITTEKDPHGKVMRKKRTPQTLIFGERRGGSAYHLVDVTRTTETANNAPGYVAMVGNTSEWGQSWSTPRLCQVKVRPGTGDGSKKTAFLVGGGYDTNQDMETPEEDTKGQFVGIYDLEGGEIKKISTYNNGTEIEACIVGARIIDHDHDAERIFSRIYAGDLEGHVYHFSDELDQDENSLWVTKTYEEMNGNWDRRHLLFKAHYEDGDTSELIKQKIFYAPMYGTACDMNLVYVGTGDREKPDKKTVANSLYAVKEQWAGDALLRADLSHFTIANPQVDGGIFEEYTEGGIDSSGNAVTALTDFSTSKGWYFDFPREGEKVISEISVLGSILVFGTYTPQVDGMASSRCDADEDCKTGEGRVYIVNACPWTFEVKSIKTGARDPMPQPAIIFDKDTGKVLISTGDGGVYDPDLPVVEPEYWKSSTSGN</sequence>
<dbReference type="InterPro" id="IPR011047">
    <property type="entry name" value="Quinoprotein_ADH-like_sf"/>
</dbReference>
<protein>
    <submittedName>
        <fullName evidence="2">Type IV pili system adhesin PilY</fullName>
    </submittedName>
</protein>
<reference evidence="2 3" key="1">
    <citation type="submission" date="2021-02" db="EMBL/GenBank/DDBJ databases">
        <title>Complete genome of Desulfoluna sp. strain ASN36.</title>
        <authorList>
            <person name="Takahashi A."/>
            <person name="Kojima H."/>
            <person name="Fukui M."/>
        </authorList>
    </citation>
    <scope>NUCLEOTIDE SEQUENCE [LARGE SCALE GENOMIC DNA]</scope>
    <source>
        <strain evidence="2 3">ASN36</strain>
    </source>
</reference>
<keyword evidence="1" id="KW-0732">Signal</keyword>
<dbReference type="EMBL" id="AP024488">
    <property type="protein sequence ID" value="BCS99261.1"/>
    <property type="molecule type" value="Genomic_DNA"/>
</dbReference>
<keyword evidence="3" id="KW-1185">Reference proteome</keyword>
<feature type="chain" id="PRO_5045864823" evidence="1">
    <location>
        <begin position="21"/>
        <end position="1282"/>
    </location>
</feature>
<dbReference type="Proteomes" id="UP001320148">
    <property type="component" value="Chromosome"/>
</dbReference>
<organism evidence="2 3">
    <name type="scientific">Desulfoluna limicola</name>
    <dbReference type="NCBI Taxonomy" id="2810562"/>
    <lineage>
        <taxon>Bacteria</taxon>
        <taxon>Pseudomonadati</taxon>
        <taxon>Thermodesulfobacteriota</taxon>
        <taxon>Desulfobacteria</taxon>
        <taxon>Desulfobacterales</taxon>
        <taxon>Desulfolunaceae</taxon>
        <taxon>Desulfoluna</taxon>
    </lineage>
</organism>
<evidence type="ECO:0000313" key="3">
    <source>
        <dbReference type="Proteomes" id="UP001320148"/>
    </source>
</evidence>